<keyword evidence="1" id="KW-0472">Membrane</keyword>
<keyword evidence="3" id="KW-1185">Reference proteome</keyword>
<dbReference type="EMBL" id="JARKHS020000590">
    <property type="protein sequence ID" value="KAK8788641.1"/>
    <property type="molecule type" value="Genomic_DNA"/>
</dbReference>
<comment type="caution">
    <text evidence="2">The sequence shown here is derived from an EMBL/GenBank/DDBJ whole genome shotgun (WGS) entry which is preliminary data.</text>
</comment>
<dbReference type="AlphaFoldDB" id="A0AAQ4FPF1"/>
<sequence>MKRRKTKITAKERGRRRTCSACCRHTLREESACASPAIIVVIFIAIGIIVAYVVVMHESEASPVICVYNDSLETRITFPEDGLCDFVIYASIYYSHEENVARGRSEQEHINGTLEDFSRASKLYQKTLFLAGFPSEYVNEPHMIASRGFGRAIGEFHRSTKNRGHGVFYLVGTFMELQTAVPKLRLFFLSLIAQMRLSIGDSFIAFFGLTLVDTGDYFDIIGTAEAIKDVS</sequence>
<evidence type="ECO:0000313" key="2">
    <source>
        <dbReference type="EMBL" id="KAK8788641.1"/>
    </source>
</evidence>
<dbReference type="Proteomes" id="UP001321473">
    <property type="component" value="Unassembled WGS sequence"/>
</dbReference>
<protein>
    <submittedName>
        <fullName evidence="2">Uncharacterized protein</fullName>
    </submittedName>
</protein>
<gene>
    <name evidence="2" type="ORF">V5799_021583</name>
</gene>
<reference evidence="2 3" key="1">
    <citation type="journal article" date="2023" name="Arcadia Sci">
        <title>De novo assembly of a long-read Amblyomma americanum tick genome.</title>
        <authorList>
            <person name="Chou S."/>
            <person name="Poskanzer K.E."/>
            <person name="Rollins M."/>
            <person name="Thuy-Boun P.S."/>
        </authorList>
    </citation>
    <scope>NUCLEOTIDE SEQUENCE [LARGE SCALE GENOMIC DNA]</scope>
    <source>
        <strain evidence="2">F_SG_1</strain>
        <tissue evidence="2">Salivary glands</tissue>
    </source>
</reference>
<proteinExistence type="predicted"/>
<evidence type="ECO:0000256" key="1">
    <source>
        <dbReference type="SAM" id="Phobius"/>
    </source>
</evidence>
<accession>A0AAQ4FPF1</accession>
<evidence type="ECO:0000313" key="3">
    <source>
        <dbReference type="Proteomes" id="UP001321473"/>
    </source>
</evidence>
<name>A0AAQ4FPF1_AMBAM</name>
<feature type="non-terminal residue" evidence="2">
    <location>
        <position position="231"/>
    </location>
</feature>
<organism evidence="2 3">
    <name type="scientific">Amblyomma americanum</name>
    <name type="common">Lone star tick</name>
    <dbReference type="NCBI Taxonomy" id="6943"/>
    <lineage>
        <taxon>Eukaryota</taxon>
        <taxon>Metazoa</taxon>
        <taxon>Ecdysozoa</taxon>
        <taxon>Arthropoda</taxon>
        <taxon>Chelicerata</taxon>
        <taxon>Arachnida</taxon>
        <taxon>Acari</taxon>
        <taxon>Parasitiformes</taxon>
        <taxon>Ixodida</taxon>
        <taxon>Ixodoidea</taxon>
        <taxon>Ixodidae</taxon>
        <taxon>Amblyomminae</taxon>
        <taxon>Amblyomma</taxon>
    </lineage>
</organism>
<feature type="transmembrane region" description="Helical" evidence="1">
    <location>
        <begin position="34"/>
        <end position="55"/>
    </location>
</feature>
<keyword evidence="1" id="KW-1133">Transmembrane helix</keyword>
<keyword evidence="1" id="KW-0812">Transmembrane</keyword>